<sequence>MVIISFRSFFIFLVFSNVFIANAILNLEGLNMEEIVKVGTGANFHLLPKSSSSSSSGTQHGLNPSNEARPRKLVVRSVKNIHFHALPKGPVPPSAPSHGCSTPPCKNEVN</sequence>
<evidence type="ECO:0000313" key="4">
    <source>
        <dbReference type="Proteomes" id="UP000501690"/>
    </source>
</evidence>
<proteinExistence type="predicted"/>
<gene>
    <name evidence="3" type="ORF">DEO72_LG9g532</name>
</gene>
<dbReference type="Proteomes" id="UP000501690">
    <property type="component" value="Linkage Group LG9"/>
</dbReference>
<keyword evidence="2" id="KW-1133">Transmembrane helix</keyword>
<name>A0A4D6MZC1_VIGUN</name>
<keyword evidence="4" id="KW-1185">Reference proteome</keyword>
<keyword evidence="2" id="KW-0812">Transmembrane</keyword>
<dbReference type="AlphaFoldDB" id="A0A4D6MZC1"/>
<dbReference type="EMBL" id="CP039353">
    <property type="protein sequence ID" value="QCE05529.1"/>
    <property type="molecule type" value="Genomic_DNA"/>
</dbReference>
<evidence type="ECO:0000256" key="2">
    <source>
        <dbReference type="SAM" id="Phobius"/>
    </source>
</evidence>
<feature type="compositionally biased region" description="Polar residues" evidence="1">
    <location>
        <begin position="57"/>
        <end position="66"/>
    </location>
</feature>
<evidence type="ECO:0000313" key="3">
    <source>
        <dbReference type="EMBL" id="QCE05529.1"/>
    </source>
</evidence>
<evidence type="ECO:0000256" key="1">
    <source>
        <dbReference type="SAM" id="MobiDB-lite"/>
    </source>
</evidence>
<reference evidence="3 4" key="1">
    <citation type="submission" date="2019-04" db="EMBL/GenBank/DDBJ databases">
        <title>An improved genome assembly and genetic linkage map for asparagus bean, Vigna unguiculata ssp. sesquipedialis.</title>
        <authorList>
            <person name="Xia Q."/>
            <person name="Zhang R."/>
            <person name="Dong Y."/>
        </authorList>
    </citation>
    <scope>NUCLEOTIDE SEQUENCE [LARGE SCALE GENOMIC DNA]</scope>
    <source>
        <tissue evidence="3">Leaf</tissue>
    </source>
</reference>
<feature type="transmembrane region" description="Helical" evidence="2">
    <location>
        <begin position="6"/>
        <end position="27"/>
    </location>
</feature>
<keyword evidence="2" id="KW-0472">Membrane</keyword>
<feature type="region of interest" description="Disordered" evidence="1">
    <location>
        <begin position="85"/>
        <end position="110"/>
    </location>
</feature>
<organism evidence="3 4">
    <name type="scientific">Vigna unguiculata</name>
    <name type="common">Cowpea</name>
    <dbReference type="NCBI Taxonomy" id="3917"/>
    <lineage>
        <taxon>Eukaryota</taxon>
        <taxon>Viridiplantae</taxon>
        <taxon>Streptophyta</taxon>
        <taxon>Embryophyta</taxon>
        <taxon>Tracheophyta</taxon>
        <taxon>Spermatophyta</taxon>
        <taxon>Magnoliopsida</taxon>
        <taxon>eudicotyledons</taxon>
        <taxon>Gunneridae</taxon>
        <taxon>Pentapetalae</taxon>
        <taxon>rosids</taxon>
        <taxon>fabids</taxon>
        <taxon>Fabales</taxon>
        <taxon>Fabaceae</taxon>
        <taxon>Papilionoideae</taxon>
        <taxon>50 kb inversion clade</taxon>
        <taxon>NPAAA clade</taxon>
        <taxon>indigoferoid/millettioid clade</taxon>
        <taxon>Phaseoleae</taxon>
        <taxon>Vigna</taxon>
    </lineage>
</organism>
<feature type="region of interest" description="Disordered" evidence="1">
    <location>
        <begin position="49"/>
        <end position="71"/>
    </location>
</feature>
<accession>A0A4D6MZC1</accession>
<protein>
    <submittedName>
        <fullName evidence="3">Uncharacterized protein</fullName>
    </submittedName>
</protein>